<dbReference type="AlphaFoldDB" id="A0A147BJA7"/>
<organism evidence="1">
    <name type="scientific">Ixodes ricinus</name>
    <name type="common">Common tick</name>
    <name type="synonym">Acarus ricinus</name>
    <dbReference type="NCBI Taxonomy" id="34613"/>
    <lineage>
        <taxon>Eukaryota</taxon>
        <taxon>Metazoa</taxon>
        <taxon>Ecdysozoa</taxon>
        <taxon>Arthropoda</taxon>
        <taxon>Chelicerata</taxon>
        <taxon>Arachnida</taxon>
        <taxon>Acari</taxon>
        <taxon>Parasitiformes</taxon>
        <taxon>Ixodida</taxon>
        <taxon>Ixodoidea</taxon>
        <taxon>Ixodidae</taxon>
        <taxon>Ixodinae</taxon>
        <taxon>Ixodes</taxon>
    </lineage>
</organism>
<name>A0A147BJA7_IXORI</name>
<reference evidence="1" key="1">
    <citation type="journal article" date="2018" name="PLoS Negl. Trop. Dis.">
        <title>Sialome diversity of ticks revealed by RNAseq of single tick salivary glands.</title>
        <authorList>
            <person name="Perner J."/>
            <person name="Kropackova S."/>
            <person name="Kopacek P."/>
            <person name="Ribeiro J.M."/>
        </authorList>
    </citation>
    <scope>NUCLEOTIDE SEQUENCE</scope>
    <source>
        <strain evidence="1">Siblings of single egg batch collected in Ceske Budejovice</strain>
        <tissue evidence="1">Salivary glands</tissue>
    </source>
</reference>
<dbReference type="EMBL" id="GEGO01004852">
    <property type="protein sequence ID" value="JAR90552.1"/>
    <property type="molecule type" value="Transcribed_RNA"/>
</dbReference>
<accession>A0A147BJA7</accession>
<proteinExistence type="predicted"/>
<sequence>SMVQIIGCTADAPARAAVQNHVTYAGYFGCPWCLIKGKHEGGCIRYAYGEDDQEPAPERTAAMVLRDTELAGQFRVAVQGVKGPSSLATVPNFDPVWGFTVDYMHCALLGVTRQVTETLIASSNSAMAFYIGKPHQLTAINERLLCIKPPHCFTRLPRSLQDHAFWKASEWRHWLLFYVLPCTLDILPPRYWRHLCRLAEAIFLLLLPEINESQIRRAETLLTQFVGQMPGLYGETAMTFNVHQLTHLSSTVRRMGPLWANSAFRFEDGNGRLLKQVTAAKGVPQQIVERVVMRQELETLLAADFLPAAVRLKCQRVLGYEPLRRATHVEGVCLLGRGTPVQRFSPAETAAMTARVGFCPSDALEHERFIVNSQVYESTQYRRAKKSNSTVISCHDGSVVVILRALHVDYMNMERCILLCTPLEEREVQNSVFPFYIVKTSRPGHSVVAVLPEDMRSACLLIDFGREQRYVCHLPNTLERD</sequence>
<protein>
    <submittedName>
        <fullName evidence="1">Putative cr1-8 nvi</fullName>
    </submittedName>
</protein>
<feature type="non-terminal residue" evidence="1">
    <location>
        <position position="1"/>
    </location>
</feature>
<evidence type="ECO:0000313" key="1">
    <source>
        <dbReference type="EMBL" id="JAR90552.1"/>
    </source>
</evidence>
<dbReference type="PANTHER" id="PTHR46579">
    <property type="entry name" value="F5/8 TYPE C DOMAIN-CONTAINING PROTEIN-RELATED"/>
    <property type="match status" value="1"/>
</dbReference>
<dbReference type="PANTHER" id="PTHR46579:SF1">
    <property type="entry name" value="F5_8 TYPE C DOMAIN-CONTAINING PROTEIN"/>
    <property type="match status" value="1"/>
</dbReference>